<proteinExistence type="predicted"/>
<evidence type="ECO:0000256" key="5">
    <source>
        <dbReference type="ARBA" id="ARBA00023040"/>
    </source>
</evidence>
<evidence type="ECO:0000259" key="11">
    <source>
        <dbReference type="PROSITE" id="PS50259"/>
    </source>
</evidence>
<feature type="transmembrane region" description="Helical" evidence="10">
    <location>
        <begin position="155"/>
        <end position="175"/>
    </location>
</feature>
<gene>
    <name evidence="12" type="ORF">XENOCAPTIV_011932</name>
</gene>
<dbReference type="PRINTS" id="PR00248">
    <property type="entry name" value="GPCRMGR"/>
</dbReference>
<keyword evidence="4 10" id="KW-1133">Transmembrane helix</keyword>
<comment type="subcellular location">
    <subcellularLocation>
        <location evidence="1">Cell membrane</location>
        <topology evidence="1">Multi-pass membrane protein</topology>
    </subcellularLocation>
</comment>
<dbReference type="PROSITE" id="PS00981">
    <property type="entry name" value="G_PROTEIN_RECEP_F3_3"/>
    <property type="match status" value="1"/>
</dbReference>
<feature type="domain" description="G-protein coupled receptors family 3 profile" evidence="11">
    <location>
        <begin position="143"/>
        <end position="351"/>
    </location>
</feature>
<evidence type="ECO:0000256" key="3">
    <source>
        <dbReference type="ARBA" id="ARBA00022692"/>
    </source>
</evidence>
<dbReference type="PROSITE" id="PS50259">
    <property type="entry name" value="G_PROTEIN_RECEP_F3_4"/>
    <property type="match status" value="1"/>
</dbReference>
<accession>A0ABV0QSL3</accession>
<evidence type="ECO:0000256" key="6">
    <source>
        <dbReference type="ARBA" id="ARBA00023136"/>
    </source>
</evidence>
<evidence type="ECO:0000256" key="2">
    <source>
        <dbReference type="ARBA" id="ARBA00022475"/>
    </source>
</evidence>
<protein>
    <recommendedName>
        <fullName evidence="11">G-protein coupled receptors family 3 profile domain-containing protein</fullName>
    </recommendedName>
</protein>
<name>A0ABV0QSL3_9TELE</name>
<comment type="caution">
    <text evidence="12">The sequence shown here is derived from an EMBL/GenBank/DDBJ whole genome shotgun (WGS) entry which is preliminary data.</text>
</comment>
<reference evidence="12 13" key="1">
    <citation type="submission" date="2021-06" db="EMBL/GenBank/DDBJ databases">
        <authorList>
            <person name="Palmer J.M."/>
        </authorList>
    </citation>
    <scope>NUCLEOTIDE SEQUENCE [LARGE SCALE GENOMIC DNA]</scope>
    <source>
        <strain evidence="12 13">XC_2019</strain>
        <tissue evidence="12">Muscle</tissue>
    </source>
</reference>
<keyword evidence="5" id="KW-0297">G-protein coupled receptor</keyword>
<feature type="transmembrane region" description="Helical" evidence="10">
    <location>
        <begin position="311"/>
        <end position="331"/>
    </location>
</feature>
<evidence type="ECO:0000256" key="8">
    <source>
        <dbReference type="ARBA" id="ARBA00023180"/>
    </source>
</evidence>
<feature type="non-terminal residue" evidence="12">
    <location>
        <position position="1"/>
    </location>
</feature>
<sequence>VSHYATCACLSDKQQYPNFFRTIPSDRFQADALAKLVKHFGWTWIGAVHSDSDYGNSGMASFLDAALREGICVEYIESYFRTDPRSKIQRVADAIRRSTAMVVVAFIASGDMRVLLEELARDPPPPRQWIGSESWVTDTFMVRTTPIVRANNSELSFLLLFSLTLCFLCSLTFIGPPSEWSCMLRHTTFGITFVLCISCVLGKTIVVLMAFKATLPGNNVMKWFGPPQQRMTVVSFTFVQVIICIIWLLVSPPFPVKNLTTYKEKIILECALGSAVGFWAVLGYIGLLAVFCFMLAVLARKLPDNFNEAKMITFSMLIFCAVWITFIPAYISSPGKFTVAVSPFATCACLSDKQQHPTFFRTIPSDQYQADGLAKLVKHFGWTWIGAIRSDSDYGNFGMVSFLDAALREGICVEYSEAFYRTDPPSKIKRVADVIRRFLNL</sequence>
<evidence type="ECO:0000313" key="12">
    <source>
        <dbReference type="EMBL" id="MEQ2198373.1"/>
    </source>
</evidence>
<dbReference type="InterPro" id="IPR000068">
    <property type="entry name" value="GPCR_3_Ca_sens_rcpt-rel"/>
</dbReference>
<dbReference type="PANTHER" id="PTHR24061">
    <property type="entry name" value="CALCIUM-SENSING RECEPTOR-RELATED"/>
    <property type="match status" value="1"/>
</dbReference>
<organism evidence="12 13">
    <name type="scientific">Xenoophorus captivus</name>
    <dbReference type="NCBI Taxonomy" id="1517983"/>
    <lineage>
        <taxon>Eukaryota</taxon>
        <taxon>Metazoa</taxon>
        <taxon>Chordata</taxon>
        <taxon>Craniata</taxon>
        <taxon>Vertebrata</taxon>
        <taxon>Euteleostomi</taxon>
        <taxon>Actinopterygii</taxon>
        <taxon>Neopterygii</taxon>
        <taxon>Teleostei</taxon>
        <taxon>Neoteleostei</taxon>
        <taxon>Acanthomorphata</taxon>
        <taxon>Ovalentaria</taxon>
        <taxon>Atherinomorphae</taxon>
        <taxon>Cyprinodontiformes</taxon>
        <taxon>Goodeidae</taxon>
        <taxon>Xenoophorus</taxon>
    </lineage>
</organism>
<keyword evidence="2" id="KW-1003">Cell membrane</keyword>
<keyword evidence="9" id="KW-0807">Transducer</keyword>
<keyword evidence="7" id="KW-0675">Receptor</keyword>
<dbReference type="InterPro" id="IPR017978">
    <property type="entry name" value="GPCR_3_C"/>
</dbReference>
<dbReference type="Pfam" id="PF00003">
    <property type="entry name" value="7tm_3"/>
    <property type="match status" value="1"/>
</dbReference>
<keyword evidence="6 10" id="KW-0472">Membrane</keyword>
<keyword evidence="13" id="KW-1185">Reference proteome</keyword>
<feature type="transmembrane region" description="Helical" evidence="10">
    <location>
        <begin position="187"/>
        <end position="211"/>
    </location>
</feature>
<feature type="transmembrane region" description="Helical" evidence="10">
    <location>
        <begin position="278"/>
        <end position="299"/>
    </location>
</feature>
<evidence type="ECO:0000256" key="9">
    <source>
        <dbReference type="ARBA" id="ARBA00023224"/>
    </source>
</evidence>
<feature type="transmembrane region" description="Helical" evidence="10">
    <location>
        <begin position="232"/>
        <end position="250"/>
    </location>
</feature>
<keyword evidence="8" id="KW-0325">Glycoprotein</keyword>
<evidence type="ECO:0000256" key="7">
    <source>
        <dbReference type="ARBA" id="ARBA00023170"/>
    </source>
</evidence>
<dbReference type="PANTHER" id="PTHR24061:SF528">
    <property type="entry name" value="C-FAMILY ODORANT RECEPTOR OLFCD2-RELATED"/>
    <property type="match status" value="1"/>
</dbReference>
<evidence type="ECO:0000256" key="1">
    <source>
        <dbReference type="ARBA" id="ARBA00004651"/>
    </source>
</evidence>
<evidence type="ECO:0000313" key="13">
    <source>
        <dbReference type="Proteomes" id="UP001434883"/>
    </source>
</evidence>
<dbReference type="Proteomes" id="UP001434883">
    <property type="component" value="Unassembled WGS sequence"/>
</dbReference>
<dbReference type="InterPro" id="IPR000337">
    <property type="entry name" value="GPCR_3"/>
</dbReference>
<evidence type="ECO:0000256" key="10">
    <source>
        <dbReference type="SAM" id="Phobius"/>
    </source>
</evidence>
<keyword evidence="3 10" id="KW-0812">Transmembrane</keyword>
<dbReference type="InterPro" id="IPR017979">
    <property type="entry name" value="GPCR_3_CS"/>
</dbReference>
<dbReference type="SUPFAM" id="SSF53822">
    <property type="entry name" value="Periplasmic binding protein-like I"/>
    <property type="match status" value="2"/>
</dbReference>
<evidence type="ECO:0000256" key="4">
    <source>
        <dbReference type="ARBA" id="ARBA00022989"/>
    </source>
</evidence>
<dbReference type="InterPro" id="IPR028082">
    <property type="entry name" value="Peripla_BP_I"/>
</dbReference>
<dbReference type="Gene3D" id="3.40.50.2300">
    <property type="match status" value="4"/>
</dbReference>
<dbReference type="EMBL" id="JAHRIN010019336">
    <property type="protein sequence ID" value="MEQ2198373.1"/>
    <property type="molecule type" value="Genomic_DNA"/>
</dbReference>